<dbReference type="PROSITE" id="PS50878">
    <property type="entry name" value="RT_POL"/>
    <property type="match status" value="1"/>
</dbReference>
<dbReference type="Pfam" id="PF13966">
    <property type="entry name" value="zf-RVT"/>
    <property type="match status" value="1"/>
</dbReference>
<dbReference type="EnsemblPlants" id="AET2Gv20108700.3">
    <property type="protein sequence ID" value="AET2Gv20108700.3"/>
    <property type="gene ID" value="AET2Gv20108700"/>
</dbReference>
<dbReference type="Gramene" id="AET2Gv20108700.6">
    <property type="protein sequence ID" value="AET2Gv20108700.6"/>
    <property type="gene ID" value="AET2Gv20108700"/>
</dbReference>
<evidence type="ECO:0000259" key="1">
    <source>
        <dbReference type="PROSITE" id="PS50878"/>
    </source>
</evidence>
<dbReference type="EnsemblPlants" id="AET2Gv20108700.4">
    <property type="protein sequence ID" value="AET2Gv20108700.4"/>
    <property type="gene ID" value="AET2Gv20108700"/>
</dbReference>
<evidence type="ECO:0000313" key="2">
    <source>
        <dbReference type="EnsemblPlants" id="AET2Gv20108700.6"/>
    </source>
</evidence>
<dbReference type="SUPFAM" id="SSF56672">
    <property type="entry name" value="DNA/RNA polymerases"/>
    <property type="match status" value="1"/>
</dbReference>
<keyword evidence="3" id="KW-1185">Reference proteome</keyword>
<dbReference type="EnsemblPlants" id="AET2Gv20108700.5">
    <property type="protein sequence ID" value="AET2Gv20108700.5"/>
    <property type="gene ID" value="AET2Gv20108700"/>
</dbReference>
<feature type="domain" description="Reverse transcriptase" evidence="1">
    <location>
        <begin position="1"/>
        <end position="235"/>
    </location>
</feature>
<reference evidence="2" key="3">
    <citation type="journal article" date="2017" name="Nature">
        <title>Genome sequence of the progenitor of the wheat D genome Aegilops tauschii.</title>
        <authorList>
            <person name="Luo M.C."/>
            <person name="Gu Y.Q."/>
            <person name="Puiu D."/>
            <person name="Wang H."/>
            <person name="Twardziok S.O."/>
            <person name="Deal K.R."/>
            <person name="Huo N."/>
            <person name="Zhu T."/>
            <person name="Wang L."/>
            <person name="Wang Y."/>
            <person name="McGuire P.E."/>
            <person name="Liu S."/>
            <person name="Long H."/>
            <person name="Ramasamy R.K."/>
            <person name="Rodriguez J.C."/>
            <person name="Van S.L."/>
            <person name="Yuan L."/>
            <person name="Wang Z."/>
            <person name="Xia Z."/>
            <person name="Xiao L."/>
            <person name="Anderson O.D."/>
            <person name="Ouyang S."/>
            <person name="Liang Y."/>
            <person name="Zimin A.V."/>
            <person name="Pertea G."/>
            <person name="Qi P."/>
            <person name="Bennetzen J.L."/>
            <person name="Dai X."/>
            <person name="Dawson M.W."/>
            <person name="Muller H.G."/>
            <person name="Kugler K."/>
            <person name="Rivarola-Duarte L."/>
            <person name="Spannagl M."/>
            <person name="Mayer K.F.X."/>
            <person name="Lu F.H."/>
            <person name="Bevan M.W."/>
            <person name="Leroy P."/>
            <person name="Li P."/>
            <person name="You F.M."/>
            <person name="Sun Q."/>
            <person name="Liu Z."/>
            <person name="Lyons E."/>
            <person name="Wicker T."/>
            <person name="Salzberg S.L."/>
            <person name="Devos K.M."/>
            <person name="Dvorak J."/>
        </authorList>
    </citation>
    <scope>NUCLEOTIDE SEQUENCE [LARGE SCALE GENOMIC DNA]</scope>
    <source>
        <strain evidence="2">cv. AL8/78</strain>
    </source>
</reference>
<reference evidence="3" key="2">
    <citation type="journal article" date="2017" name="Nat. Plants">
        <title>The Aegilops tauschii genome reveals multiple impacts of transposons.</title>
        <authorList>
            <person name="Zhao G."/>
            <person name="Zou C."/>
            <person name="Li K."/>
            <person name="Wang K."/>
            <person name="Li T."/>
            <person name="Gao L."/>
            <person name="Zhang X."/>
            <person name="Wang H."/>
            <person name="Yang Z."/>
            <person name="Liu X."/>
            <person name="Jiang W."/>
            <person name="Mao L."/>
            <person name="Kong X."/>
            <person name="Jiao Y."/>
            <person name="Jia J."/>
        </authorList>
    </citation>
    <scope>NUCLEOTIDE SEQUENCE [LARGE SCALE GENOMIC DNA]</scope>
    <source>
        <strain evidence="3">cv. AL8/78</strain>
    </source>
</reference>
<reference evidence="2" key="4">
    <citation type="submission" date="2019-03" db="UniProtKB">
        <authorList>
            <consortium name="EnsemblPlants"/>
        </authorList>
    </citation>
    <scope>IDENTIFICATION</scope>
</reference>
<dbReference type="PANTHER" id="PTHR33116:SF86">
    <property type="entry name" value="REVERSE TRANSCRIPTASE DOMAIN-CONTAINING PROTEIN"/>
    <property type="match status" value="1"/>
</dbReference>
<dbReference type="EnsemblPlants" id="AET2Gv20108700.2">
    <property type="protein sequence ID" value="AET2Gv20108700.2"/>
    <property type="gene ID" value="AET2Gv20108700"/>
</dbReference>
<dbReference type="STRING" id="200361.A0A453AEU8"/>
<sequence length="860" mass="95980">MKLNASPGPDGFNVEFYLAAWDWIGDEITQLVINFYLTVVLPPHINDTSIALIKIDLAKAFDRLEWSFIVSALSRKGLHGHFINLVHACISSPTFSVVINGQPSQKFNSSRGIRQGCPMSPYLFVIAINELSIALNDALAAHQLQGISLGPNCPSIHSLLFADDLLVCGQTTLQEAHTMANLINQFCAISGQTPNWSKSAILFSSHVSPNAMQDIKQIFPVSSLDANFTHLGHPLILPAKNRVLAYNFVLDKFLQKLPSYKANLVSHAARLELIRSVFSAIPVYYMANILFTKKLIAKLTAIIRNFWWTSVRQNDSTKSLCLRAWKDICNSKDEGGLGVRNLKAINESLILSAAWKLAKDPSSHLYLVLKAKYFPNASIWTATTTPPKSAFWASILKMLPKLKTHSFYQITQGNISIWSTPWCNNWSSIHEHLIPQHAGFVYPALVKDLWLPGQRIWNQTLIFSIFQQPLASIIVHTDIVDDEIPDLLCWDLTPNGICSSKSAYKLCLQDIHANPRHAPTVVPLDLKNLLKIFWKQKNMLPRVQTFAWRLLRKALPTGMRAGRFSIHISQMCCRCGQSEDEFHLFFLCHFARAAWFSSPWFLKADVLTQGHTTMHSVLIAFIQRNHPHGSIPNILNFLWSLWKARNYFLLDRNKALPYQVSIAAGALNLEPHDVLSGLSIKNQQVQHIPASNQLPLPGNSLRSDLLVVGPKIYSDAAFRTKKVPGLPPGDVAIGVGIYISLPSEQGEINIQIQASASSTSTPLQAESIALASATNIASRLNIMDATFLTDCLTLAKCAALANTLDPSIPWNIRKDLAIFFSNILQLLILKCFILLEKLMELPITLLTRFSQRISDLLLCS</sequence>
<dbReference type="AlphaFoldDB" id="A0A453AEU8"/>
<dbReference type="Gramene" id="AET2Gv20108700.4">
    <property type="protein sequence ID" value="AET2Gv20108700.4"/>
    <property type="gene ID" value="AET2Gv20108700"/>
</dbReference>
<organism evidence="2 3">
    <name type="scientific">Aegilops tauschii subsp. strangulata</name>
    <name type="common">Goatgrass</name>
    <dbReference type="NCBI Taxonomy" id="200361"/>
    <lineage>
        <taxon>Eukaryota</taxon>
        <taxon>Viridiplantae</taxon>
        <taxon>Streptophyta</taxon>
        <taxon>Embryophyta</taxon>
        <taxon>Tracheophyta</taxon>
        <taxon>Spermatophyta</taxon>
        <taxon>Magnoliopsida</taxon>
        <taxon>Liliopsida</taxon>
        <taxon>Poales</taxon>
        <taxon>Poaceae</taxon>
        <taxon>BOP clade</taxon>
        <taxon>Pooideae</taxon>
        <taxon>Triticodae</taxon>
        <taxon>Triticeae</taxon>
        <taxon>Triticinae</taxon>
        <taxon>Aegilops</taxon>
    </lineage>
</organism>
<dbReference type="InterPro" id="IPR026960">
    <property type="entry name" value="RVT-Znf"/>
</dbReference>
<accession>A0A453AEU8</accession>
<proteinExistence type="predicted"/>
<dbReference type="PANTHER" id="PTHR33116">
    <property type="entry name" value="REVERSE TRANSCRIPTASE ZINC-BINDING DOMAIN-CONTAINING PROTEIN-RELATED-RELATED"/>
    <property type="match status" value="1"/>
</dbReference>
<reference evidence="2" key="5">
    <citation type="journal article" date="2021" name="G3 (Bethesda)">
        <title>Aegilops tauschii genome assembly Aet v5.0 features greater sequence contiguity and improved annotation.</title>
        <authorList>
            <person name="Wang L."/>
            <person name="Zhu T."/>
            <person name="Rodriguez J.C."/>
            <person name="Deal K.R."/>
            <person name="Dubcovsky J."/>
            <person name="McGuire P.E."/>
            <person name="Lux T."/>
            <person name="Spannagl M."/>
            <person name="Mayer K.F.X."/>
            <person name="Baldrich P."/>
            <person name="Meyers B.C."/>
            <person name="Huo N."/>
            <person name="Gu Y.Q."/>
            <person name="Zhou H."/>
            <person name="Devos K.M."/>
            <person name="Bennetzen J.L."/>
            <person name="Unver T."/>
            <person name="Budak H."/>
            <person name="Gulick P.J."/>
            <person name="Galiba G."/>
            <person name="Kalapos B."/>
            <person name="Nelson D.R."/>
            <person name="Li P."/>
            <person name="You F.M."/>
            <person name="Luo M.C."/>
            <person name="Dvorak J."/>
        </authorList>
    </citation>
    <scope>NUCLEOTIDE SEQUENCE [LARGE SCALE GENOMIC DNA]</scope>
    <source>
        <strain evidence="2">cv. AL8/78</strain>
    </source>
</reference>
<dbReference type="Proteomes" id="UP000015105">
    <property type="component" value="Chromosome 2D"/>
</dbReference>
<reference evidence="3" key="1">
    <citation type="journal article" date="2014" name="Science">
        <title>Ancient hybridizations among the ancestral genomes of bread wheat.</title>
        <authorList>
            <consortium name="International Wheat Genome Sequencing Consortium,"/>
            <person name="Marcussen T."/>
            <person name="Sandve S.R."/>
            <person name="Heier L."/>
            <person name="Spannagl M."/>
            <person name="Pfeifer M."/>
            <person name="Jakobsen K.S."/>
            <person name="Wulff B.B."/>
            <person name="Steuernagel B."/>
            <person name="Mayer K.F."/>
            <person name="Olsen O.A."/>
        </authorList>
    </citation>
    <scope>NUCLEOTIDE SEQUENCE [LARGE SCALE GENOMIC DNA]</scope>
    <source>
        <strain evidence="3">cv. AL8/78</strain>
    </source>
</reference>
<dbReference type="InterPro" id="IPR043502">
    <property type="entry name" value="DNA/RNA_pol_sf"/>
</dbReference>
<protein>
    <recommendedName>
        <fullName evidence="1">Reverse transcriptase domain-containing protein</fullName>
    </recommendedName>
</protein>
<dbReference type="Pfam" id="PF00078">
    <property type="entry name" value="RVT_1"/>
    <property type="match status" value="1"/>
</dbReference>
<dbReference type="Gramene" id="AET2Gv20108700.12">
    <property type="protein sequence ID" value="AET2Gv20108700.12"/>
    <property type="gene ID" value="AET2Gv20108700"/>
</dbReference>
<dbReference type="InterPro" id="IPR000477">
    <property type="entry name" value="RT_dom"/>
</dbReference>
<dbReference type="EnsemblPlants" id="AET2Gv20108700.6">
    <property type="protein sequence ID" value="AET2Gv20108700.6"/>
    <property type="gene ID" value="AET2Gv20108700"/>
</dbReference>
<evidence type="ECO:0000313" key="3">
    <source>
        <dbReference type="Proteomes" id="UP000015105"/>
    </source>
</evidence>
<dbReference type="EnsemblPlants" id="AET2Gv20108700.12">
    <property type="protein sequence ID" value="AET2Gv20108700.12"/>
    <property type="gene ID" value="AET2Gv20108700"/>
</dbReference>
<dbReference type="Gramene" id="AET2Gv20108700.3">
    <property type="protein sequence ID" value="AET2Gv20108700.3"/>
    <property type="gene ID" value="AET2Gv20108700"/>
</dbReference>
<dbReference type="OrthoDB" id="674451at2759"/>
<dbReference type="Gramene" id="AET2Gv20108700.5">
    <property type="protein sequence ID" value="AET2Gv20108700.5"/>
    <property type="gene ID" value="AET2Gv20108700"/>
</dbReference>
<dbReference type="Gramene" id="AET2Gv20108700.2">
    <property type="protein sequence ID" value="AET2Gv20108700.2"/>
    <property type="gene ID" value="AET2Gv20108700"/>
</dbReference>
<dbReference type="OMA" id="CNRIHAF"/>
<name>A0A453AEU8_AEGTS</name>